<dbReference type="InterPro" id="IPR023214">
    <property type="entry name" value="HAD_sf"/>
</dbReference>
<evidence type="ECO:0000256" key="3">
    <source>
        <dbReference type="ARBA" id="ARBA00022723"/>
    </source>
</evidence>
<dbReference type="EMBL" id="SMAJ01000025">
    <property type="protein sequence ID" value="TCT01110.1"/>
    <property type="molecule type" value="Genomic_DNA"/>
</dbReference>
<keyword evidence="4" id="KW-0460">Magnesium</keyword>
<dbReference type="InterPro" id="IPR036412">
    <property type="entry name" value="HAD-like_sf"/>
</dbReference>
<dbReference type="InterPro" id="IPR006439">
    <property type="entry name" value="HAD-SF_hydro_IA"/>
</dbReference>
<comment type="cofactor">
    <cofactor evidence="1">
        <name>Mg(2+)</name>
        <dbReference type="ChEBI" id="CHEBI:18420"/>
    </cofactor>
</comment>
<dbReference type="SFLD" id="SFLDG01129">
    <property type="entry name" value="C1.5:_HAD__Beta-PGM__Phosphata"/>
    <property type="match status" value="1"/>
</dbReference>
<dbReference type="SFLD" id="SFLDS00003">
    <property type="entry name" value="Haloacid_Dehalogenase"/>
    <property type="match status" value="1"/>
</dbReference>
<keyword evidence="3" id="KW-0479">Metal-binding</keyword>
<dbReference type="Gene3D" id="1.10.150.240">
    <property type="entry name" value="Putative phosphatase, domain 2"/>
    <property type="match status" value="1"/>
</dbReference>
<dbReference type="InterPro" id="IPR023198">
    <property type="entry name" value="PGP-like_dom2"/>
</dbReference>
<dbReference type="Gene3D" id="3.40.50.1000">
    <property type="entry name" value="HAD superfamily/HAD-like"/>
    <property type="match status" value="1"/>
</dbReference>
<evidence type="ECO:0000313" key="5">
    <source>
        <dbReference type="EMBL" id="TCT01110.1"/>
    </source>
</evidence>
<organism evidence="5 6">
    <name type="scientific">Paralcaligenes ureilyticus</name>
    <dbReference type="NCBI Taxonomy" id="627131"/>
    <lineage>
        <taxon>Bacteria</taxon>
        <taxon>Pseudomonadati</taxon>
        <taxon>Pseudomonadota</taxon>
        <taxon>Betaproteobacteria</taxon>
        <taxon>Burkholderiales</taxon>
        <taxon>Alcaligenaceae</taxon>
        <taxon>Paralcaligenes</taxon>
    </lineage>
</organism>
<dbReference type="RefSeq" id="WP_132586031.1">
    <property type="nucleotide sequence ID" value="NZ_SMAJ01000025.1"/>
</dbReference>
<dbReference type="PANTHER" id="PTHR46193:SF10">
    <property type="entry name" value="6-PHOSPHOGLUCONATE PHOSPHATASE"/>
    <property type="match status" value="1"/>
</dbReference>
<sequence length="216" mass="23542">MKFDAVIFDCDGILVDSEPITLGVLRDMLSELGWDLSPQECHALFVGKAFQDEMDLIEKNTGKRLGPDWIDIFRARRNAALSSRLEAVPGIHDALTAIAGHWQANMACASGADRKKIELQLEKIRIRHYFEDRIFSGHEVARNKPFPDIYQAAAAALGVCPQRCAVIEDSVTGIAAGVAAGAMVFAYSPLGHDEPLYKAGASKTFASMALLPDLLI</sequence>
<dbReference type="OrthoDB" id="9800058at2"/>
<evidence type="ECO:0000256" key="2">
    <source>
        <dbReference type="ARBA" id="ARBA00006171"/>
    </source>
</evidence>
<accession>A0A4R3LL97</accession>
<keyword evidence="5" id="KW-0378">Hydrolase</keyword>
<evidence type="ECO:0000256" key="1">
    <source>
        <dbReference type="ARBA" id="ARBA00001946"/>
    </source>
</evidence>
<evidence type="ECO:0000256" key="4">
    <source>
        <dbReference type="ARBA" id="ARBA00022842"/>
    </source>
</evidence>
<dbReference type="GO" id="GO:0016787">
    <property type="term" value="F:hydrolase activity"/>
    <property type="evidence" value="ECO:0007669"/>
    <property type="project" value="UniProtKB-KW"/>
</dbReference>
<dbReference type="AlphaFoldDB" id="A0A4R3LL97"/>
<dbReference type="InterPro" id="IPR051600">
    <property type="entry name" value="Beta-PGM-like"/>
</dbReference>
<gene>
    <name evidence="5" type="ORF">EDC26_1252</name>
</gene>
<dbReference type="Pfam" id="PF00702">
    <property type="entry name" value="Hydrolase"/>
    <property type="match status" value="1"/>
</dbReference>
<dbReference type="PANTHER" id="PTHR46193">
    <property type="entry name" value="6-PHOSPHOGLUCONATE PHOSPHATASE"/>
    <property type="match status" value="1"/>
</dbReference>
<keyword evidence="6" id="KW-1185">Reference proteome</keyword>
<reference evidence="5 6" key="1">
    <citation type="submission" date="2019-03" db="EMBL/GenBank/DDBJ databases">
        <title>Genomic Encyclopedia of Type Strains, Phase IV (KMG-IV): sequencing the most valuable type-strain genomes for metagenomic binning, comparative biology and taxonomic classification.</title>
        <authorList>
            <person name="Goeker M."/>
        </authorList>
    </citation>
    <scope>NUCLEOTIDE SEQUENCE [LARGE SCALE GENOMIC DNA]</scope>
    <source>
        <strain evidence="5 6">DSM 24591</strain>
    </source>
</reference>
<name>A0A4R3LL97_9BURK</name>
<dbReference type="GO" id="GO:0046872">
    <property type="term" value="F:metal ion binding"/>
    <property type="evidence" value="ECO:0007669"/>
    <property type="project" value="UniProtKB-KW"/>
</dbReference>
<dbReference type="Proteomes" id="UP000295525">
    <property type="component" value="Unassembled WGS sequence"/>
</dbReference>
<dbReference type="SUPFAM" id="SSF56784">
    <property type="entry name" value="HAD-like"/>
    <property type="match status" value="1"/>
</dbReference>
<comment type="similarity">
    <text evidence="2">Belongs to the HAD-like hydrolase superfamily. CbbY/CbbZ/Gph/YieH family.</text>
</comment>
<protein>
    <submittedName>
        <fullName evidence="5">HAD superfamily hydrolase (TIGR01509 family)</fullName>
    </submittedName>
</protein>
<comment type="caution">
    <text evidence="5">The sequence shown here is derived from an EMBL/GenBank/DDBJ whole genome shotgun (WGS) entry which is preliminary data.</text>
</comment>
<dbReference type="NCBIfam" id="TIGR01509">
    <property type="entry name" value="HAD-SF-IA-v3"/>
    <property type="match status" value="1"/>
</dbReference>
<evidence type="ECO:0000313" key="6">
    <source>
        <dbReference type="Proteomes" id="UP000295525"/>
    </source>
</evidence>
<proteinExistence type="inferred from homology"/>